<dbReference type="Gene3D" id="3.90.550.10">
    <property type="entry name" value="Spore Coat Polysaccharide Biosynthesis Protein SpsA, Chain A"/>
    <property type="match status" value="1"/>
</dbReference>
<comment type="catalytic activity">
    <reaction evidence="8">
        <text>dTTP + alpha-D-glucose 1-phosphate + H(+) = dTDP-alpha-D-glucose + diphosphate</text>
        <dbReference type="Rhea" id="RHEA:15225"/>
        <dbReference type="ChEBI" id="CHEBI:15378"/>
        <dbReference type="ChEBI" id="CHEBI:33019"/>
        <dbReference type="ChEBI" id="CHEBI:37568"/>
        <dbReference type="ChEBI" id="CHEBI:57477"/>
        <dbReference type="ChEBI" id="CHEBI:58601"/>
        <dbReference type="EC" id="2.7.7.24"/>
    </reaction>
</comment>
<evidence type="ECO:0000256" key="4">
    <source>
        <dbReference type="ARBA" id="ARBA00022679"/>
    </source>
</evidence>
<dbReference type="Pfam" id="PF00483">
    <property type="entry name" value="NTP_transferase"/>
    <property type="match status" value="1"/>
</dbReference>
<dbReference type="InterPro" id="IPR029044">
    <property type="entry name" value="Nucleotide-diphossugar_trans"/>
</dbReference>
<evidence type="ECO:0000256" key="7">
    <source>
        <dbReference type="ARBA" id="ARBA00022842"/>
    </source>
</evidence>
<evidence type="ECO:0000313" key="11">
    <source>
        <dbReference type="Proteomes" id="UP001597544"/>
    </source>
</evidence>
<sequence>MSSTSIVGLIPAAGLGSRLQPLPCSKELFPIGFGMDPESQEQRPKVVSSYLIEHMQRAGAEQVYFILRKGKWDIPAYFGDGSALGVNLAYLIMGLPYGTPFSLDQAYSFVKEKLVIFGFPDILVSEPNAYARLLAKQAETKADVVLGIFEAESPEKWDVVDLQSNGSINSVYSKPHQVKLPFAWAFACWTPAFTAFMHAYLQQMQESISTSGKELSIGQVIQAAITNGLKVKSLQFSKGICLDVGTAEDLRKAIIKNT</sequence>
<dbReference type="EC" id="2.7.7.24" evidence="3"/>
<comment type="similarity">
    <text evidence="2">Belongs to the glucose-1-phosphate thymidylyltransferase family.</text>
</comment>
<protein>
    <recommendedName>
        <fullName evidence="3">glucose-1-phosphate thymidylyltransferase</fullName>
        <ecNumber evidence="3">2.7.7.24</ecNumber>
    </recommendedName>
</protein>
<evidence type="ECO:0000256" key="2">
    <source>
        <dbReference type="ARBA" id="ARBA00010480"/>
    </source>
</evidence>
<gene>
    <name evidence="10" type="ORF">ACFSRY_15665</name>
</gene>
<proteinExistence type="inferred from homology"/>
<name>A0ABW5IPK9_9BACT</name>
<dbReference type="PANTHER" id="PTHR43532:SF1">
    <property type="entry name" value="GLUCOSE-1-PHOSPHATE THYMIDYLYLTRANSFERASE 1"/>
    <property type="match status" value="1"/>
</dbReference>
<comment type="cofactor">
    <cofactor evidence="1">
        <name>Mg(2+)</name>
        <dbReference type="ChEBI" id="CHEBI:18420"/>
    </cofactor>
</comment>
<keyword evidence="7" id="KW-0460">Magnesium</keyword>
<dbReference type="RefSeq" id="WP_377509773.1">
    <property type="nucleotide sequence ID" value="NZ_JBHULU010000021.1"/>
</dbReference>
<dbReference type="Proteomes" id="UP001597544">
    <property type="component" value="Unassembled WGS sequence"/>
</dbReference>
<dbReference type="SUPFAM" id="SSF53448">
    <property type="entry name" value="Nucleotide-diphospho-sugar transferases"/>
    <property type="match status" value="1"/>
</dbReference>
<dbReference type="InterPro" id="IPR005835">
    <property type="entry name" value="NTP_transferase_dom"/>
</dbReference>
<organism evidence="10 11">
    <name type="scientific">Pontibacter locisalis</name>
    <dbReference type="NCBI Taxonomy" id="1719035"/>
    <lineage>
        <taxon>Bacteria</taxon>
        <taxon>Pseudomonadati</taxon>
        <taxon>Bacteroidota</taxon>
        <taxon>Cytophagia</taxon>
        <taxon>Cytophagales</taxon>
        <taxon>Hymenobacteraceae</taxon>
        <taxon>Pontibacter</taxon>
    </lineage>
</organism>
<feature type="domain" description="Nucleotidyl transferase" evidence="9">
    <location>
        <begin position="8"/>
        <end position="254"/>
    </location>
</feature>
<keyword evidence="5" id="KW-0548">Nucleotidyltransferase</keyword>
<evidence type="ECO:0000259" key="9">
    <source>
        <dbReference type="Pfam" id="PF00483"/>
    </source>
</evidence>
<evidence type="ECO:0000256" key="5">
    <source>
        <dbReference type="ARBA" id="ARBA00022695"/>
    </source>
</evidence>
<evidence type="ECO:0000256" key="1">
    <source>
        <dbReference type="ARBA" id="ARBA00001946"/>
    </source>
</evidence>
<keyword evidence="4" id="KW-0808">Transferase</keyword>
<keyword evidence="6" id="KW-0479">Metal-binding</keyword>
<evidence type="ECO:0000313" key="10">
    <source>
        <dbReference type="EMBL" id="MFD2515310.1"/>
    </source>
</evidence>
<evidence type="ECO:0000256" key="8">
    <source>
        <dbReference type="ARBA" id="ARBA00049336"/>
    </source>
</evidence>
<reference evidence="11" key="1">
    <citation type="journal article" date="2019" name="Int. J. Syst. Evol. Microbiol.">
        <title>The Global Catalogue of Microorganisms (GCM) 10K type strain sequencing project: providing services to taxonomists for standard genome sequencing and annotation.</title>
        <authorList>
            <consortium name="The Broad Institute Genomics Platform"/>
            <consortium name="The Broad Institute Genome Sequencing Center for Infectious Disease"/>
            <person name="Wu L."/>
            <person name="Ma J."/>
        </authorList>
    </citation>
    <scope>NUCLEOTIDE SEQUENCE [LARGE SCALE GENOMIC DNA]</scope>
    <source>
        <strain evidence="11">KCTC 42498</strain>
    </source>
</reference>
<evidence type="ECO:0000256" key="6">
    <source>
        <dbReference type="ARBA" id="ARBA00022723"/>
    </source>
</evidence>
<evidence type="ECO:0000256" key="3">
    <source>
        <dbReference type="ARBA" id="ARBA00012461"/>
    </source>
</evidence>
<comment type="caution">
    <text evidence="10">The sequence shown here is derived from an EMBL/GenBank/DDBJ whole genome shotgun (WGS) entry which is preliminary data.</text>
</comment>
<keyword evidence="11" id="KW-1185">Reference proteome</keyword>
<dbReference type="EMBL" id="JBHULU010000021">
    <property type="protein sequence ID" value="MFD2515310.1"/>
    <property type="molecule type" value="Genomic_DNA"/>
</dbReference>
<accession>A0ABW5IPK9</accession>
<dbReference type="PANTHER" id="PTHR43532">
    <property type="entry name" value="GLUCOSE-1-PHOSPHATE THYMIDYLYLTRANSFERASE"/>
    <property type="match status" value="1"/>
</dbReference>
<dbReference type="InterPro" id="IPR005907">
    <property type="entry name" value="G1P_thy_trans_s"/>
</dbReference>